<evidence type="ECO:0000313" key="2">
    <source>
        <dbReference type="EMBL" id="DAD18297.1"/>
    </source>
</evidence>
<dbReference type="PANTHER" id="PTHR47584:SF14">
    <property type="entry name" value="L10-INTERACTING MYB DOMAIN-CONTAINING PROTEIN-LIKE"/>
    <property type="match status" value="1"/>
</dbReference>
<accession>A0A822XDN8</accession>
<gene>
    <name evidence="2" type="ORF">HUJ06_019760</name>
</gene>
<dbReference type="Proteomes" id="UP000607653">
    <property type="component" value="Unassembled WGS sequence"/>
</dbReference>
<protein>
    <submittedName>
        <fullName evidence="2">Uncharacterized protein</fullName>
    </submittedName>
</protein>
<keyword evidence="3" id="KW-1185">Reference proteome</keyword>
<reference evidence="2 3" key="1">
    <citation type="journal article" date="2020" name="Mol. Biol. Evol.">
        <title>Distinct Expression and Methylation Patterns for Genes with Different Fates following a Single Whole-Genome Duplication in Flowering Plants.</title>
        <authorList>
            <person name="Shi T."/>
            <person name="Rahmani R.S."/>
            <person name="Gugger P.F."/>
            <person name="Wang M."/>
            <person name="Li H."/>
            <person name="Zhang Y."/>
            <person name="Li Z."/>
            <person name="Wang Q."/>
            <person name="Van de Peer Y."/>
            <person name="Marchal K."/>
            <person name="Chen J."/>
        </authorList>
    </citation>
    <scope>NUCLEOTIDE SEQUENCE [LARGE SCALE GENOMIC DNA]</scope>
    <source>
        <tissue evidence="2">Leaf</tissue>
    </source>
</reference>
<proteinExistence type="predicted"/>
<dbReference type="PANTHER" id="PTHR47584">
    <property type="match status" value="1"/>
</dbReference>
<sequence>MFRTMGCLEYNNLEVIFGGTTPTSRFSASLAQGIESPPRDEGNISTDPPVDETQQPSIGVDEPSNCDTDHILAISTKTPLRKRPSEFCETIVDQATSVDKKFDRLVEAINGLRTRVESPTSMSCVLVDVNTIKGLDHNDYVKIYEVFHNLDAREFFMNMPPTLRKSWVMSAMGH</sequence>
<dbReference type="EMBL" id="DUZY01000001">
    <property type="protein sequence ID" value="DAD18297.1"/>
    <property type="molecule type" value="Genomic_DNA"/>
</dbReference>
<organism evidence="2 3">
    <name type="scientific">Nelumbo nucifera</name>
    <name type="common">Sacred lotus</name>
    <dbReference type="NCBI Taxonomy" id="4432"/>
    <lineage>
        <taxon>Eukaryota</taxon>
        <taxon>Viridiplantae</taxon>
        <taxon>Streptophyta</taxon>
        <taxon>Embryophyta</taxon>
        <taxon>Tracheophyta</taxon>
        <taxon>Spermatophyta</taxon>
        <taxon>Magnoliopsida</taxon>
        <taxon>Proteales</taxon>
        <taxon>Nelumbonaceae</taxon>
        <taxon>Nelumbo</taxon>
    </lineage>
</organism>
<dbReference type="AlphaFoldDB" id="A0A822XDN8"/>
<dbReference type="InterPro" id="IPR045026">
    <property type="entry name" value="LIMYB"/>
</dbReference>
<evidence type="ECO:0000256" key="1">
    <source>
        <dbReference type="SAM" id="MobiDB-lite"/>
    </source>
</evidence>
<name>A0A822XDN8_NELNU</name>
<comment type="caution">
    <text evidence="2">The sequence shown here is derived from an EMBL/GenBank/DDBJ whole genome shotgun (WGS) entry which is preliminary data.</text>
</comment>
<feature type="region of interest" description="Disordered" evidence="1">
    <location>
        <begin position="33"/>
        <end position="62"/>
    </location>
</feature>
<evidence type="ECO:0000313" key="3">
    <source>
        <dbReference type="Proteomes" id="UP000607653"/>
    </source>
</evidence>